<dbReference type="Gene3D" id="3.30.110.170">
    <property type="entry name" value="Protein of unknown function (DUF541), domain 1"/>
    <property type="match status" value="1"/>
</dbReference>
<gene>
    <name evidence="1" type="ordered locus">zobellia_815</name>
</gene>
<accession>G0L9W3</accession>
<dbReference type="Pfam" id="PF04402">
    <property type="entry name" value="SIMPL"/>
    <property type="match status" value="1"/>
</dbReference>
<dbReference type="HOGENOM" id="CLU_1358420_0_0_10"/>
<dbReference type="OrthoDB" id="1431292at2"/>
<name>G0L9W3_ZOBGA</name>
<dbReference type="AlphaFoldDB" id="G0L9W3"/>
<dbReference type="KEGG" id="zga:ZOBELLIA_815"/>
<reference evidence="2" key="1">
    <citation type="submission" date="2009-07" db="EMBL/GenBank/DDBJ databases">
        <title>Complete genome sequence of Zobellia galactanivorans Dsij.</title>
        <authorList>
            <consortium name="Genoscope - CEA"/>
        </authorList>
    </citation>
    <scope>NUCLEOTIDE SEQUENCE [LARGE SCALE GENOMIC DNA]</scope>
    <source>
        <strain evidence="2">DSM 12802 / CCUG 47099 / CIP 106680 / NCIMB 13871 / Dsij</strain>
    </source>
</reference>
<organism evidence="1 2">
    <name type="scientific">Zobellia galactanivorans (strain DSM 12802 / CCUG 47099 / CIP 106680 / NCIMB 13871 / Dsij)</name>
    <dbReference type="NCBI Taxonomy" id="63186"/>
    <lineage>
        <taxon>Bacteria</taxon>
        <taxon>Pseudomonadati</taxon>
        <taxon>Bacteroidota</taxon>
        <taxon>Flavobacteriia</taxon>
        <taxon>Flavobacteriales</taxon>
        <taxon>Flavobacteriaceae</taxon>
        <taxon>Zobellia</taxon>
    </lineage>
</organism>
<dbReference type="EMBL" id="FP476056">
    <property type="protein sequence ID" value="CAZ94880.1"/>
    <property type="molecule type" value="Genomic_DNA"/>
</dbReference>
<reference evidence="1 2" key="2">
    <citation type="journal article" date="2012" name="Environ. Microbiol.">
        <title>Characterization of the first alginolytic operons in a marine bacterium: from their emergence in marine Flavobacteriia to their independent transfers to marine Proteobacteria and human gut Bacteroides.</title>
        <authorList>
            <person name="Thomas F."/>
            <person name="Barbeyron T."/>
            <person name="Tonon T."/>
            <person name="Genicot S."/>
            <person name="Czjzek M."/>
            <person name="Michel G."/>
        </authorList>
    </citation>
    <scope>NUCLEOTIDE SEQUENCE [LARGE SCALE GENOMIC DNA]</scope>
    <source>
        <strain evidence="2">DSM 12802 / CCUG 47099 / CIP 106680 / NCIMB 13871 / Dsij</strain>
    </source>
</reference>
<proteinExistence type="predicted"/>
<dbReference type="Proteomes" id="UP000008898">
    <property type="component" value="Chromosome"/>
</dbReference>
<sequence>MTFAQNSHPNSINVNGTYEYSITPEYSCRMVVSLNNVYYDSQTMSLEEVKSGYFEKLTKAGIKKERLKESTLYYELLGYEKEGTVIEFRTKSLDEMQKFLHVKSIGVTRSDTNFEVELSEDEMADFAKHAYEDAKSKAASIAQKIGRKIGKALYISDTNPSRISESLYYGHTDEKRLYAISVSFELL</sequence>
<evidence type="ECO:0000313" key="2">
    <source>
        <dbReference type="Proteomes" id="UP000008898"/>
    </source>
</evidence>
<dbReference type="RefSeq" id="WP_013992192.1">
    <property type="nucleotide sequence ID" value="NC_015844.1"/>
</dbReference>
<dbReference type="InterPro" id="IPR007497">
    <property type="entry name" value="SIMPL/DUF541"/>
</dbReference>
<dbReference type="STRING" id="63186.ZOBELLIA_815"/>
<protein>
    <recommendedName>
        <fullName evidence="3">SIMPL domain-containing protein</fullName>
    </recommendedName>
</protein>
<evidence type="ECO:0008006" key="3">
    <source>
        <dbReference type="Google" id="ProtNLM"/>
    </source>
</evidence>
<evidence type="ECO:0000313" key="1">
    <source>
        <dbReference type="EMBL" id="CAZ94880.1"/>
    </source>
</evidence>
<keyword evidence="2" id="KW-1185">Reference proteome</keyword>